<evidence type="ECO:0000313" key="3">
    <source>
        <dbReference type="Proteomes" id="UP000612956"/>
    </source>
</evidence>
<dbReference type="InterPro" id="IPR000719">
    <property type="entry name" value="Prot_kinase_dom"/>
</dbReference>
<dbReference type="PANTHER" id="PTHR21310:SF40">
    <property type="entry name" value="AMINOGLYCOSIDE PHOSPHOTRANSFERASE DOMAIN-CONTAINING PROTEIN-RELATED"/>
    <property type="match status" value="1"/>
</dbReference>
<dbReference type="InterPro" id="IPR011009">
    <property type="entry name" value="Kinase-like_dom_sf"/>
</dbReference>
<dbReference type="CDD" id="cd05154">
    <property type="entry name" value="ACAD10_11_N-like"/>
    <property type="match status" value="1"/>
</dbReference>
<dbReference type="Gene3D" id="3.90.1200.10">
    <property type="match status" value="1"/>
</dbReference>
<evidence type="ECO:0000313" key="2">
    <source>
        <dbReference type="EMBL" id="GGK34070.1"/>
    </source>
</evidence>
<dbReference type="InterPro" id="IPR051678">
    <property type="entry name" value="AGP_Transferase"/>
</dbReference>
<dbReference type="AlphaFoldDB" id="A0A917V461"/>
<dbReference type="Pfam" id="PF01636">
    <property type="entry name" value="APH"/>
    <property type="match status" value="1"/>
</dbReference>
<dbReference type="GO" id="GO:0004672">
    <property type="term" value="F:protein kinase activity"/>
    <property type="evidence" value="ECO:0007669"/>
    <property type="project" value="InterPro"/>
</dbReference>
<dbReference type="InterPro" id="IPR002575">
    <property type="entry name" value="Aminoglycoside_PTrfase"/>
</dbReference>
<dbReference type="GO" id="GO:0005524">
    <property type="term" value="F:ATP binding"/>
    <property type="evidence" value="ECO:0007669"/>
    <property type="project" value="InterPro"/>
</dbReference>
<dbReference type="PROSITE" id="PS50011">
    <property type="entry name" value="PROTEIN_KINASE_DOM"/>
    <property type="match status" value="1"/>
</dbReference>
<comment type="caution">
    <text evidence="2">The sequence shown here is derived from an EMBL/GenBank/DDBJ whole genome shotgun (WGS) entry which is preliminary data.</text>
</comment>
<organism evidence="2 3">
    <name type="scientific">Nocardia camponoti</name>
    <dbReference type="NCBI Taxonomy" id="1616106"/>
    <lineage>
        <taxon>Bacteria</taxon>
        <taxon>Bacillati</taxon>
        <taxon>Actinomycetota</taxon>
        <taxon>Actinomycetes</taxon>
        <taxon>Mycobacteriales</taxon>
        <taxon>Nocardiaceae</taxon>
        <taxon>Nocardia</taxon>
    </lineage>
</organism>
<evidence type="ECO:0000259" key="1">
    <source>
        <dbReference type="PROSITE" id="PS50011"/>
    </source>
</evidence>
<dbReference type="Gene3D" id="3.30.200.20">
    <property type="entry name" value="Phosphorylase Kinase, domain 1"/>
    <property type="match status" value="1"/>
</dbReference>
<accession>A0A917V461</accession>
<dbReference type="SUPFAM" id="SSF56112">
    <property type="entry name" value="Protein kinase-like (PK-like)"/>
    <property type="match status" value="1"/>
</dbReference>
<protein>
    <submittedName>
        <fullName evidence="2">Aminoglycoside phosphotransferase</fullName>
    </submittedName>
</protein>
<name>A0A917V461_9NOCA</name>
<dbReference type="PANTHER" id="PTHR21310">
    <property type="entry name" value="AMINOGLYCOSIDE PHOSPHOTRANSFERASE-RELATED-RELATED"/>
    <property type="match status" value="1"/>
</dbReference>
<reference evidence="2" key="1">
    <citation type="journal article" date="2014" name="Int. J. Syst. Evol. Microbiol.">
        <title>Complete genome sequence of Corynebacterium casei LMG S-19264T (=DSM 44701T), isolated from a smear-ripened cheese.</title>
        <authorList>
            <consortium name="US DOE Joint Genome Institute (JGI-PGF)"/>
            <person name="Walter F."/>
            <person name="Albersmeier A."/>
            <person name="Kalinowski J."/>
            <person name="Ruckert C."/>
        </authorList>
    </citation>
    <scope>NUCLEOTIDE SEQUENCE</scope>
    <source>
        <strain evidence="2">CGMCC 4.7278</strain>
    </source>
</reference>
<proteinExistence type="predicted"/>
<reference evidence="2" key="2">
    <citation type="submission" date="2020-09" db="EMBL/GenBank/DDBJ databases">
        <authorList>
            <person name="Sun Q."/>
            <person name="Zhou Y."/>
        </authorList>
    </citation>
    <scope>NUCLEOTIDE SEQUENCE</scope>
    <source>
        <strain evidence="2">CGMCC 4.7278</strain>
    </source>
</reference>
<dbReference type="InterPro" id="IPR041726">
    <property type="entry name" value="ACAD10_11_N"/>
</dbReference>
<dbReference type="Proteomes" id="UP000612956">
    <property type="component" value="Unassembled WGS sequence"/>
</dbReference>
<sequence>MRDNPSGTVLTKGELAALAAWMDARGLGSGPLGAVEPVTGGTQNVMVRFEREGRGYVLRRGPRHLRPRSNDVIRREFTILDALAKTDVPHARLIGACGDTSVLGGAVFYLMEPVAGFNAGVELPALHAGDVALRREMGFSIVDAQARLGAVDHVAVGLAELGRPDGFLERQVPRWLRELDSYAAFPEYPGPAIGAVDEVARWLDEHRPKSYMPGILHGDFHASNVMFSRAGADVVAVVDWEMCTIGDPLLDLGWLLATWQLPGSPAEFGGELARAGGLPTPSELVARYSEQSQRDVTAIRWYTVLACFKLGIILEGSYARALAGKAPMSVGEALHGTTLRLFERAQTLMSGE</sequence>
<gene>
    <name evidence="2" type="ORF">GCM10011591_02190</name>
</gene>
<dbReference type="EMBL" id="BMMW01000001">
    <property type="protein sequence ID" value="GGK34070.1"/>
    <property type="molecule type" value="Genomic_DNA"/>
</dbReference>
<keyword evidence="3" id="KW-1185">Reference proteome</keyword>
<feature type="domain" description="Protein kinase" evidence="1">
    <location>
        <begin position="21"/>
        <end position="352"/>
    </location>
</feature>